<feature type="transmembrane region" description="Helical" evidence="10">
    <location>
        <begin position="940"/>
        <end position="958"/>
    </location>
</feature>
<keyword evidence="6" id="KW-0653">Protein transport</keyword>
<keyword evidence="8 10" id="KW-0472">Membrane</keyword>
<dbReference type="AlphaFoldDB" id="A0A8S9SK75"/>
<comment type="similarity">
    <text evidence="2">Belongs to the oligopeptide OPT transporter (TC 2.A.67.1) family.</text>
</comment>
<evidence type="ECO:0000313" key="12">
    <source>
        <dbReference type="EMBL" id="KAF3602021.1"/>
    </source>
</evidence>
<reference evidence="12" key="1">
    <citation type="submission" date="2019-12" db="EMBL/GenBank/DDBJ databases">
        <title>Genome sequencing and annotation of Brassica cretica.</title>
        <authorList>
            <person name="Studholme D.J."/>
            <person name="Sarris P."/>
        </authorList>
    </citation>
    <scope>NUCLEOTIDE SEQUENCE</scope>
    <source>
        <strain evidence="12">PFS-109/04</strain>
        <tissue evidence="12">Leaf</tissue>
    </source>
</reference>
<evidence type="ECO:0000259" key="11">
    <source>
        <dbReference type="PROSITE" id="PS50089"/>
    </source>
</evidence>
<keyword evidence="9" id="KW-0862">Zinc</keyword>
<dbReference type="NCBIfam" id="TIGR00728">
    <property type="entry name" value="OPT_sfam"/>
    <property type="match status" value="3"/>
</dbReference>
<feature type="transmembrane region" description="Helical" evidence="10">
    <location>
        <begin position="114"/>
        <end position="133"/>
    </location>
</feature>
<proteinExistence type="inferred from homology"/>
<feature type="transmembrane region" description="Helical" evidence="10">
    <location>
        <begin position="163"/>
        <end position="185"/>
    </location>
</feature>
<dbReference type="InterPro" id="IPR001841">
    <property type="entry name" value="Znf_RING"/>
</dbReference>
<evidence type="ECO:0000256" key="7">
    <source>
        <dbReference type="ARBA" id="ARBA00022989"/>
    </source>
</evidence>
<keyword evidence="3" id="KW-0813">Transport</keyword>
<feature type="domain" description="RING-type" evidence="11">
    <location>
        <begin position="1192"/>
        <end position="1233"/>
    </location>
</feature>
<keyword evidence="7 10" id="KW-1133">Transmembrane helix</keyword>
<evidence type="ECO:0000256" key="2">
    <source>
        <dbReference type="ARBA" id="ARBA00005484"/>
    </source>
</evidence>
<dbReference type="InterPro" id="IPR013083">
    <property type="entry name" value="Znf_RING/FYVE/PHD"/>
</dbReference>
<feature type="transmembrane region" description="Helical" evidence="10">
    <location>
        <begin position="1019"/>
        <end position="1038"/>
    </location>
</feature>
<evidence type="ECO:0000256" key="9">
    <source>
        <dbReference type="PROSITE-ProRule" id="PRU00175"/>
    </source>
</evidence>
<dbReference type="PROSITE" id="PS50089">
    <property type="entry name" value="ZF_RING_2"/>
    <property type="match status" value="1"/>
</dbReference>
<evidence type="ECO:0000313" key="13">
    <source>
        <dbReference type="Proteomes" id="UP000712600"/>
    </source>
</evidence>
<feature type="transmembrane region" description="Helical" evidence="10">
    <location>
        <begin position="876"/>
        <end position="902"/>
    </location>
</feature>
<dbReference type="InterPro" id="IPR004813">
    <property type="entry name" value="OPT"/>
</dbReference>
<evidence type="ECO:0000256" key="6">
    <source>
        <dbReference type="ARBA" id="ARBA00022927"/>
    </source>
</evidence>
<accession>A0A8S9SK75</accession>
<sequence length="1238" mass="140358">MVSSLEVTGPESNPPEQKFESNIVIADLHPNPINVGWFSINKPIFGPVYDFFGGADEEGEEENDSPIEEVRLTVPITDDPSQPVLTFRTWFLGIISCVVLAFVNQFFGYRSNQLMVSSVVAQIVTLPVGKLMATALPTKKFRLPGTNWSGSLNPGPFNMKEHVLITIFASTGAGGAYATSIITIVKAFYHRNLNPTAAMLLLQTTQLLGYGWAGMFRKFLVDSPYMWWPSNLVQVSLFRALHEKEEKCEGKQTRLRFFLIVFFFFGYRSNQLMVSSVVAQIVTLPVGKLMATALPTRKFRLPGTNWSGSLNPGPFNMKEHVLITIFASAGAGGAYATSIITIVKAFYHRNLNPTAAMLLLQTTQLLGYGWAGMFRKFLVDSPYMWWPSNLVQVSLFRALHEKEEKCEGKQTRLRFFLIVFFVSFAYYIIPGYIFPSISSLSFVCWIWTRSVTAQQIGSGLHGLGIGSFGLDWSTVAGFLGSPLAVPFFAIANFFGGFIVYFYIILPIFYWSNAYDAKKFPFYTSQTFDFTGQHFNTTRILNQKTFDINLPAYESYSKLYLSVMFALIYGLSFGTLTATISHVALFDGKFIWEMWKKATLTTKDKFGDVHTRLMKKNYKEVPQWWFVAVLIVSFCLALYACEGFNKQLQLPWWGLLLACAIAFTFTLPIGVILATTNQQMGLNLLGYGWAGMFRKFLVDSPYMWWPSNLVQVSLFRALHEKDEKCEGKQTRLRFFLIVFFVSFAYYIVPGYIFPSISSLSFVCWIWTRSVTAQQIGSGLHGLGIGSFGLDWSTVAGFLGSPLAVPFFAIANFFGGFIVYFYIILPIFYWSNAYDAKKFPFYTSQTFDHTGQHFNTTRILNQKTFDINLPAYESYSKLYLSVMFALIYGLSFGTLTATISHVALFDGKFIWGMWKKATLTTKDKFGDVHTRLMKKNYKEVPQWWFVAVLIVSFCLALYACEGFNKQLQLPWWGLLLACAIAFTFTLPIGVILATTNQQMGLNVITELIIGRCTLLETSNLVTTWITGYNVGCLLSLMILYGRYRQQDVSQSNGFTFGDIEQQQQRSREETRCSHLMNRCRTLLELFFAIWFVIGNVWVFDSRFGSFHYAPSLHVLCISLLAWNALCYSFPFLLFLLLCCVVPLISSFLGYNMNIGSSEKGASDDQISSLPSWKYKLIDETSDSDSSHASNDPECCICLAKYKDKEEVRKLPCSHRFHVKCVDQWLRIISSCPLCKQDLPN</sequence>
<feature type="transmembrane region" description="Helical" evidence="10">
    <location>
        <begin position="1130"/>
        <end position="1148"/>
    </location>
</feature>
<feature type="transmembrane region" description="Helical" evidence="10">
    <location>
        <begin position="622"/>
        <end position="640"/>
    </location>
</feature>
<dbReference type="Pfam" id="PF03169">
    <property type="entry name" value="OPT"/>
    <property type="match status" value="2"/>
</dbReference>
<comment type="caution">
    <text evidence="12">The sequence shown here is derived from an EMBL/GenBank/DDBJ whole genome shotgun (WGS) entry which is preliminary data.</text>
</comment>
<organism evidence="12 13">
    <name type="scientific">Brassica cretica</name>
    <name type="common">Mustard</name>
    <dbReference type="NCBI Taxonomy" id="69181"/>
    <lineage>
        <taxon>Eukaryota</taxon>
        <taxon>Viridiplantae</taxon>
        <taxon>Streptophyta</taxon>
        <taxon>Embryophyta</taxon>
        <taxon>Tracheophyta</taxon>
        <taxon>Spermatophyta</taxon>
        <taxon>Magnoliopsida</taxon>
        <taxon>eudicotyledons</taxon>
        <taxon>Gunneridae</taxon>
        <taxon>Pentapetalae</taxon>
        <taxon>rosids</taxon>
        <taxon>malvids</taxon>
        <taxon>Brassicales</taxon>
        <taxon>Brassicaceae</taxon>
        <taxon>Brassiceae</taxon>
        <taxon>Brassica</taxon>
    </lineage>
</organism>
<dbReference type="Gene3D" id="3.30.40.10">
    <property type="entry name" value="Zinc/RING finger domain, C3HC4 (zinc finger)"/>
    <property type="match status" value="1"/>
</dbReference>
<evidence type="ECO:0000256" key="8">
    <source>
        <dbReference type="ARBA" id="ARBA00023136"/>
    </source>
</evidence>
<feature type="transmembrane region" description="Helical" evidence="10">
    <location>
        <begin position="1079"/>
        <end position="1097"/>
    </location>
</feature>
<evidence type="ECO:0000256" key="10">
    <source>
        <dbReference type="SAM" id="Phobius"/>
    </source>
</evidence>
<protein>
    <recommendedName>
        <fullName evidence="11">RING-type domain-containing protein</fullName>
    </recommendedName>
</protein>
<dbReference type="EMBL" id="QGKX02000004">
    <property type="protein sequence ID" value="KAF3602021.1"/>
    <property type="molecule type" value="Genomic_DNA"/>
</dbReference>
<feature type="transmembrane region" description="Helical" evidence="10">
    <location>
        <begin position="253"/>
        <end position="269"/>
    </location>
</feature>
<feature type="transmembrane region" description="Helical" evidence="10">
    <location>
        <begin position="321"/>
        <end position="343"/>
    </location>
</feature>
<dbReference type="PANTHER" id="PTHR22601">
    <property type="entry name" value="ISP4 LIKE PROTEIN"/>
    <property type="match status" value="1"/>
</dbReference>
<dbReference type="GO" id="GO:0015031">
    <property type="term" value="P:protein transport"/>
    <property type="evidence" value="ECO:0007669"/>
    <property type="project" value="UniProtKB-KW"/>
</dbReference>
<gene>
    <name evidence="12" type="ORF">F2Q69_00034110</name>
</gene>
<feature type="transmembrane region" description="Helical" evidence="10">
    <location>
        <begin position="970"/>
        <end position="991"/>
    </location>
</feature>
<feature type="transmembrane region" description="Helical" evidence="10">
    <location>
        <begin position="652"/>
        <end position="673"/>
    </location>
</feature>
<dbReference type="SMART" id="SM00184">
    <property type="entry name" value="RING"/>
    <property type="match status" value="1"/>
</dbReference>
<evidence type="ECO:0000256" key="3">
    <source>
        <dbReference type="ARBA" id="ARBA00022448"/>
    </source>
</evidence>
<feature type="transmembrane region" description="Helical" evidence="10">
    <location>
        <begin position="87"/>
        <end position="107"/>
    </location>
</feature>
<dbReference type="GO" id="GO:0035673">
    <property type="term" value="F:oligopeptide transmembrane transporter activity"/>
    <property type="evidence" value="ECO:0007669"/>
    <property type="project" value="InterPro"/>
</dbReference>
<feature type="transmembrane region" description="Helical" evidence="10">
    <location>
        <begin position="558"/>
        <end position="584"/>
    </location>
</feature>
<dbReference type="GO" id="GO:0016020">
    <property type="term" value="C:membrane"/>
    <property type="evidence" value="ECO:0007669"/>
    <property type="project" value="UniProtKB-SubCell"/>
</dbReference>
<keyword evidence="9" id="KW-0863">Zinc-finger</keyword>
<feature type="transmembrane region" description="Helical" evidence="10">
    <location>
        <begin position="487"/>
        <end position="510"/>
    </location>
</feature>
<dbReference type="Pfam" id="PF13639">
    <property type="entry name" value="zf-RING_2"/>
    <property type="match status" value="1"/>
</dbReference>
<keyword evidence="4 10" id="KW-0812">Transmembrane</keyword>
<dbReference type="Proteomes" id="UP000712600">
    <property type="component" value="Unassembled WGS sequence"/>
</dbReference>
<dbReference type="SUPFAM" id="SSF57850">
    <property type="entry name" value="RING/U-box"/>
    <property type="match status" value="1"/>
</dbReference>
<keyword evidence="9" id="KW-0479">Metal-binding</keyword>
<feature type="transmembrane region" description="Helical" evidence="10">
    <location>
        <begin position="805"/>
        <end position="828"/>
    </location>
</feature>
<name>A0A8S9SK75_BRACR</name>
<keyword evidence="5" id="KW-0571">Peptide transport</keyword>
<comment type="subcellular location">
    <subcellularLocation>
        <location evidence="1">Membrane</location>
        <topology evidence="1">Multi-pass membrane protein</topology>
    </subcellularLocation>
</comment>
<dbReference type="InterPro" id="IPR004648">
    <property type="entry name" value="Oligpept_transpt"/>
</dbReference>
<dbReference type="GO" id="GO:0008270">
    <property type="term" value="F:zinc ion binding"/>
    <property type="evidence" value="ECO:0007669"/>
    <property type="project" value="UniProtKB-KW"/>
</dbReference>
<feature type="transmembrane region" description="Helical" evidence="10">
    <location>
        <begin position="412"/>
        <end position="433"/>
    </location>
</feature>
<evidence type="ECO:0000256" key="4">
    <source>
        <dbReference type="ARBA" id="ARBA00022692"/>
    </source>
</evidence>
<evidence type="ECO:0000256" key="5">
    <source>
        <dbReference type="ARBA" id="ARBA00022856"/>
    </source>
</evidence>
<evidence type="ECO:0000256" key="1">
    <source>
        <dbReference type="ARBA" id="ARBA00004141"/>
    </source>
</evidence>
<feature type="transmembrane region" description="Helical" evidence="10">
    <location>
        <begin position="730"/>
        <end position="751"/>
    </location>
</feature>